<name>A0AAV2ZBJ7_9STRA</name>
<accession>A0AAV2ZBJ7</accession>
<comment type="subcellular location">
    <subcellularLocation>
        <location evidence="1">Nucleus</location>
    </subcellularLocation>
</comment>
<reference evidence="5" key="2">
    <citation type="journal article" date="2023" name="Microbiol Resour">
        <title>Decontamination and Annotation of the Draft Genome Sequence of the Oomycete Lagenidium giganteum ARSEF 373.</title>
        <authorList>
            <person name="Morgan W.R."/>
            <person name="Tartar A."/>
        </authorList>
    </citation>
    <scope>NUCLEOTIDE SEQUENCE</scope>
    <source>
        <strain evidence="5">ARSEF 373</strain>
    </source>
</reference>
<evidence type="ECO:0000256" key="2">
    <source>
        <dbReference type="ARBA" id="ARBA00023242"/>
    </source>
</evidence>
<dbReference type="Proteomes" id="UP001146120">
    <property type="component" value="Unassembled WGS sequence"/>
</dbReference>
<comment type="caution">
    <text evidence="5">The sequence shown here is derived from an EMBL/GenBank/DDBJ whole genome shotgun (WGS) entry which is preliminary data.</text>
</comment>
<sequence length="679" mass="75763">MLALNQFLGPRWSQKELRTFYILLRAHGKQWERFPERLPHRTVAMVRALYDMHRGYLSLPEASAEGFCTIMMDHYDNLEELVKKAQERASEDVAKRTTSASSATEMAAATATAGDQGGVAPALASTSAENTQSVAATNAGKNAVSLHQLKRKRKLDKFLARDDQAHAPKRPHVADGITQQAAAASLSSAQEVNVKAEPMASNPTAKTVTAEATVASSRSRPRKQTTPMRCRRWLGDVSAQVLTGSRFDLPWYNWFYSFLDVDFFHHNEFIDCLARMGLGKITTAARPIWSSVRASMGHPRRLSPCFFAQEKLKLESYRSIKRSISNNQAPPQSWPYRSPVPLNVGSHAVVFHAQVNRFLVGIVEHYDVQEGTCAVKLDAMGLQAVYTWPLSDVMLLQQTASDAPTTNVDTRTMRQGSGALQTTRTAGTNTTEHDVDVQDQVVHRRRTKISAMLVLKDLLRRKEQIVGALARMNEQASERNAVFADTASHQHIVQQQYAWLHANLEETNEAVNAALLRFQEPGNAAGGGNGQVDPLASQTEVDPDAMHGPLSMDHMRWALRFLSASQTRSQQMVSRMMQQLHDEPSQKSLSNVLPETQALISNCISLMCIARRVRANGSADHALPPLVTQKLLERMLEMLQPRHATNMDLYVDHHLNLDHQHGDRAQRAPLFAHADDFRR</sequence>
<evidence type="ECO:0000313" key="6">
    <source>
        <dbReference type="Proteomes" id="UP001146120"/>
    </source>
</evidence>
<dbReference type="GO" id="GO:0051726">
    <property type="term" value="P:regulation of cell cycle"/>
    <property type="evidence" value="ECO:0007669"/>
    <property type="project" value="TreeGrafter"/>
</dbReference>
<evidence type="ECO:0000256" key="1">
    <source>
        <dbReference type="ARBA" id="ARBA00004123"/>
    </source>
</evidence>
<dbReference type="SUPFAM" id="SSF46689">
    <property type="entry name" value="Homeodomain-like"/>
    <property type="match status" value="1"/>
</dbReference>
<evidence type="ECO:0000256" key="3">
    <source>
        <dbReference type="SAM" id="MobiDB-lite"/>
    </source>
</evidence>
<reference evidence="5" key="1">
    <citation type="submission" date="2022-11" db="EMBL/GenBank/DDBJ databases">
        <authorList>
            <person name="Morgan W.R."/>
            <person name="Tartar A."/>
        </authorList>
    </citation>
    <scope>NUCLEOTIDE SEQUENCE</scope>
    <source>
        <strain evidence="5">ARSEF 373</strain>
    </source>
</reference>
<proteinExistence type="predicted"/>
<dbReference type="GO" id="GO:0017053">
    <property type="term" value="C:transcription repressor complex"/>
    <property type="evidence" value="ECO:0007669"/>
    <property type="project" value="InterPro"/>
</dbReference>
<organism evidence="5 6">
    <name type="scientific">Lagenidium giganteum</name>
    <dbReference type="NCBI Taxonomy" id="4803"/>
    <lineage>
        <taxon>Eukaryota</taxon>
        <taxon>Sar</taxon>
        <taxon>Stramenopiles</taxon>
        <taxon>Oomycota</taxon>
        <taxon>Peronosporomycetes</taxon>
        <taxon>Pythiales</taxon>
        <taxon>Pythiaceae</taxon>
    </lineage>
</organism>
<feature type="region of interest" description="Disordered" evidence="3">
    <location>
        <begin position="198"/>
        <end position="227"/>
    </location>
</feature>
<gene>
    <name evidence="5" type="ORF">N0F65_004093</name>
</gene>
<evidence type="ECO:0000259" key="4">
    <source>
        <dbReference type="SMART" id="SM01135"/>
    </source>
</evidence>
<evidence type="ECO:0000313" key="5">
    <source>
        <dbReference type="EMBL" id="DBA03676.1"/>
    </source>
</evidence>
<dbReference type="Gene3D" id="1.10.10.60">
    <property type="entry name" value="Homeodomain-like"/>
    <property type="match status" value="1"/>
</dbReference>
<dbReference type="InterPro" id="IPR010561">
    <property type="entry name" value="LIN-9/ALY1"/>
</dbReference>
<dbReference type="GO" id="GO:0005654">
    <property type="term" value="C:nucleoplasm"/>
    <property type="evidence" value="ECO:0007669"/>
    <property type="project" value="TreeGrafter"/>
</dbReference>
<dbReference type="GO" id="GO:0003677">
    <property type="term" value="F:DNA binding"/>
    <property type="evidence" value="ECO:0007669"/>
    <property type="project" value="TreeGrafter"/>
</dbReference>
<dbReference type="PANTHER" id="PTHR21689">
    <property type="entry name" value="LIN-9"/>
    <property type="match status" value="1"/>
</dbReference>
<protein>
    <recommendedName>
        <fullName evidence="4">DIRP domain-containing protein</fullName>
    </recommendedName>
</protein>
<dbReference type="AlphaFoldDB" id="A0AAV2ZBJ7"/>
<dbReference type="Pfam" id="PF06584">
    <property type="entry name" value="DIRP"/>
    <property type="match status" value="1"/>
</dbReference>
<dbReference type="EMBL" id="DAKRPA010000016">
    <property type="protein sequence ID" value="DBA03676.1"/>
    <property type="molecule type" value="Genomic_DNA"/>
</dbReference>
<dbReference type="SMART" id="SM01135">
    <property type="entry name" value="DIRP"/>
    <property type="match status" value="1"/>
</dbReference>
<keyword evidence="6" id="KW-1185">Reference proteome</keyword>
<dbReference type="GO" id="GO:0006357">
    <property type="term" value="P:regulation of transcription by RNA polymerase II"/>
    <property type="evidence" value="ECO:0007669"/>
    <property type="project" value="TreeGrafter"/>
</dbReference>
<feature type="compositionally biased region" description="Low complexity" evidence="3">
    <location>
        <begin position="97"/>
        <end position="113"/>
    </location>
</feature>
<feature type="compositionally biased region" description="Low complexity" evidence="3">
    <location>
        <begin position="204"/>
        <end position="215"/>
    </location>
</feature>
<dbReference type="InterPro" id="IPR009057">
    <property type="entry name" value="Homeodomain-like_sf"/>
</dbReference>
<dbReference type="GO" id="GO:0006351">
    <property type="term" value="P:DNA-templated transcription"/>
    <property type="evidence" value="ECO:0007669"/>
    <property type="project" value="InterPro"/>
</dbReference>
<feature type="region of interest" description="Disordered" evidence="3">
    <location>
        <begin position="92"/>
        <end position="125"/>
    </location>
</feature>
<keyword evidence="2" id="KW-0539">Nucleus</keyword>
<feature type="domain" description="DIRP" evidence="4">
    <location>
        <begin position="255"/>
        <end position="354"/>
    </location>
</feature>
<dbReference type="PANTHER" id="PTHR21689:SF2">
    <property type="entry name" value="PROTEIN LIN-9 HOMOLOG"/>
    <property type="match status" value="1"/>
</dbReference>
<dbReference type="InterPro" id="IPR033471">
    <property type="entry name" value="DIRP"/>
</dbReference>